<dbReference type="GeneID" id="30854992"/>
<feature type="region of interest" description="Disordered" evidence="1">
    <location>
        <begin position="659"/>
        <end position="681"/>
    </location>
</feature>
<proteinExistence type="predicted"/>
<organism evidence="3">
    <name type="scientific">Sanxia atyid shrimp virus 4</name>
    <dbReference type="NCBI Taxonomy" id="1923358"/>
    <lineage>
        <taxon>Viruses</taxon>
        <taxon>Riboviria</taxon>
        <taxon>Orthornavirae</taxon>
        <taxon>Negarnaviricota</taxon>
        <taxon>Haploviricotina</taxon>
        <taxon>Monjiviricetes</taxon>
        <taxon>Jingchuvirales</taxon>
        <taxon>Chuviridae</taxon>
        <taxon>Piscichuvirus</taxon>
        <taxon>Piscichuvirus sanxiaense</taxon>
    </lineage>
</organism>
<feature type="transmembrane region" description="Helical" evidence="2">
    <location>
        <begin position="561"/>
        <end position="587"/>
    </location>
</feature>
<sequence length="681" mass="76046">MMTSLPILLIAVLFGVATRSASLQHIIGYDCSGANAQIMKLDLTSVKECRDDIDTVKVTNKIVQIIQHKTYSPIHIRQCLLEITRDITYCGHASWLDTSSTRQYKVKHGHLSYIQPLGKHACEEIHKSKVFKFQGKLISHSVTLNATETHAVVLSGSIDSNGRCKNGGDYSDAGTSVSNKLVQGFLKLTLSDFYGVLDHDGQTLKDTKHGIDCKTSHQYCIDTSIGEIVWDYVQEDRCHKNKVDVLYTGSADIISGLGTGESKFVKVTTGNTAFALEISGEGWFCSKPTYSTTQERITIIRLEYIEEAMFVPSTILPMNVDLTAYINTKFLLTQAAMGLQLTALYKTLKRGSCENRKLIFENRIALARLNPHEVVKLVEHGEGLFGRVMGEVMFITKCVPILTTHRATSQCYQEFPVVLKDNTTGYLTPITRILTRIGTQTTCSEILSPHFHIGDFWYSRSPSVHQQIPPITLDPNLDENEWNFNMIPGLGHSGLYPEEAMREMQREMMFPASRDAVSSNMMSKVVDEDGNAIAYHHLFNEDDIDTLTSSISGRISIFFKWFGHWASILVAVIIIIKISIALFDIFINCLMIRKSGLSTKFWIFGMFNSLTHWILRRPSTSQSAVPLLPITSGPSNQTSTPPPSPVIIQMPSAPIYPSVQPTQASIPRRTTPTVISRPRVL</sequence>
<dbReference type="EMBL" id="KX884439">
    <property type="protein sequence ID" value="APG78771.1"/>
    <property type="molecule type" value="Genomic_RNA"/>
</dbReference>
<accession>A0A1L3KMY4</accession>
<keyword evidence="2" id="KW-1133">Transmembrane helix</keyword>
<protein>
    <submittedName>
        <fullName evidence="3">Putative glycoprotein</fullName>
    </submittedName>
</protein>
<reference evidence="3" key="1">
    <citation type="journal article" date="2016" name="Nature">
        <title>Redefining the invertebrate RNA virosphere.</title>
        <authorList>
            <person name="Shi M."/>
            <person name="Lin X.D."/>
            <person name="Tian J.H."/>
            <person name="Chen L.J."/>
            <person name="Chen X."/>
            <person name="Li C.X."/>
            <person name="Qin X.C."/>
            <person name="Li J."/>
            <person name="Cao J.P."/>
            <person name="Eden J.S."/>
            <person name="Buchmann J."/>
            <person name="Wang W."/>
            <person name="Xu J."/>
            <person name="Holmes E.C."/>
            <person name="Zhang Y.Z."/>
        </authorList>
    </citation>
    <scope>NUCLEOTIDE SEQUENCE [LARGE SCALE GENOMIC DNA]</scope>
    <source>
        <strain evidence="3">SXXX37205</strain>
    </source>
</reference>
<evidence type="ECO:0000256" key="2">
    <source>
        <dbReference type="SAM" id="Phobius"/>
    </source>
</evidence>
<dbReference type="KEGG" id="vg:30854992"/>
<keyword evidence="2" id="KW-0812">Transmembrane</keyword>
<name>A0A1L3KMY4_9VIRU</name>
<dbReference type="OrthoDB" id="10679at10239"/>
<keyword evidence="2" id="KW-0472">Membrane</keyword>
<dbReference type="Proteomes" id="UP000202294">
    <property type="component" value="Segment"/>
</dbReference>
<evidence type="ECO:0000256" key="1">
    <source>
        <dbReference type="SAM" id="MobiDB-lite"/>
    </source>
</evidence>
<dbReference type="RefSeq" id="YP_009337429.1">
    <property type="nucleotide sequence ID" value="NC_033168.1"/>
</dbReference>
<dbReference type="Pfam" id="PF24664">
    <property type="entry name" value="Monjiviricetes_fusion"/>
    <property type="match status" value="1"/>
</dbReference>
<evidence type="ECO:0000313" key="3">
    <source>
        <dbReference type="EMBL" id="APG78771.1"/>
    </source>
</evidence>
<feature type="compositionally biased region" description="Polar residues" evidence="1">
    <location>
        <begin position="659"/>
        <end position="674"/>
    </location>
</feature>
<evidence type="ECO:0000313" key="4">
    <source>
        <dbReference type="Proteomes" id="UP000202294"/>
    </source>
</evidence>
<keyword evidence="4" id="KW-1185">Reference proteome</keyword>